<dbReference type="InterPro" id="IPR050109">
    <property type="entry name" value="HTH-type_TetR-like_transc_reg"/>
</dbReference>
<dbReference type="InterPro" id="IPR009057">
    <property type="entry name" value="Homeodomain-like_sf"/>
</dbReference>
<evidence type="ECO:0000256" key="4">
    <source>
        <dbReference type="PROSITE-ProRule" id="PRU00335"/>
    </source>
</evidence>
<evidence type="ECO:0000256" key="5">
    <source>
        <dbReference type="SAM" id="MobiDB-lite"/>
    </source>
</evidence>
<proteinExistence type="predicted"/>
<keyword evidence="8" id="KW-1185">Reference proteome</keyword>
<protein>
    <submittedName>
        <fullName evidence="7">TetR/AcrR family transcriptional regulator</fullName>
    </submittedName>
</protein>
<feature type="DNA-binding region" description="H-T-H motif" evidence="4">
    <location>
        <begin position="45"/>
        <end position="64"/>
    </location>
</feature>
<evidence type="ECO:0000256" key="1">
    <source>
        <dbReference type="ARBA" id="ARBA00023015"/>
    </source>
</evidence>
<evidence type="ECO:0000313" key="7">
    <source>
        <dbReference type="EMBL" id="QBD75645.1"/>
    </source>
</evidence>
<dbReference type="Pfam" id="PF00440">
    <property type="entry name" value="TetR_N"/>
    <property type="match status" value="1"/>
</dbReference>
<dbReference type="GO" id="GO:0003700">
    <property type="term" value="F:DNA-binding transcription factor activity"/>
    <property type="evidence" value="ECO:0007669"/>
    <property type="project" value="TreeGrafter"/>
</dbReference>
<dbReference type="Gene3D" id="1.10.10.60">
    <property type="entry name" value="Homeodomain-like"/>
    <property type="match status" value="1"/>
</dbReference>
<dbReference type="Proteomes" id="UP000290365">
    <property type="component" value="Chromosome"/>
</dbReference>
<dbReference type="KEGG" id="kbs:EPA93_06360"/>
<feature type="region of interest" description="Disordered" evidence="5">
    <location>
        <begin position="1"/>
        <end position="23"/>
    </location>
</feature>
<name>A0A4P6JKG9_KTERU</name>
<evidence type="ECO:0000256" key="3">
    <source>
        <dbReference type="ARBA" id="ARBA00023163"/>
    </source>
</evidence>
<sequence>MRSIPESSEDEPRRKPGRPRSKEAHQAILDATLEILAEVGLQAMSIEQVAARAAVGKKTIYRRWSSKEALVSEAIRNLQADMPVIDTGHLRADLISMYRTAWQSLQNRPLIRPLYLRLLSECEANPAVFQVFVAQLALPRFQQFVQMVEKAQARGEIRQDLDLQLVTDLLIGPILFRWLATSTLLPAATQADLASFSEQMTDLILHCLAGQAAR</sequence>
<feature type="compositionally biased region" description="Basic and acidic residues" evidence="5">
    <location>
        <begin position="10"/>
        <end position="23"/>
    </location>
</feature>
<keyword evidence="2 4" id="KW-0238">DNA-binding</keyword>
<evidence type="ECO:0000256" key="2">
    <source>
        <dbReference type="ARBA" id="ARBA00023125"/>
    </source>
</evidence>
<organism evidence="7 8">
    <name type="scientific">Ktedonosporobacter rubrisoli</name>
    <dbReference type="NCBI Taxonomy" id="2509675"/>
    <lineage>
        <taxon>Bacteria</taxon>
        <taxon>Bacillati</taxon>
        <taxon>Chloroflexota</taxon>
        <taxon>Ktedonobacteria</taxon>
        <taxon>Ktedonobacterales</taxon>
        <taxon>Ktedonosporobacteraceae</taxon>
        <taxon>Ktedonosporobacter</taxon>
    </lineage>
</organism>
<dbReference type="SUPFAM" id="SSF48498">
    <property type="entry name" value="Tetracyclin repressor-like, C-terminal domain"/>
    <property type="match status" value="1"/>
</dbReference>
<dbReference type="OrthoDB" id="9796019at2"/>
<dbReference type="Gene3D" id="1.10.357.10">
    <property type="entry name" value="Tetracycline Repressor, domain 2"/>
    <property type="match status" value="1"/>
</dbReference>
<accession>A0A4P6JKG9</accession>
<evidence type="ECO:0000259" key="6">
    <source>
        <dbReference type="PROSITE" id="PS50977"/>
    </source>
</evidence>
<dbReference type="InterPro" id="IPR011075">
    <property type="entry name" value="TetR_C"/>
</dbReference>
<dbReference type="EMBL" id="CP035758">
    <property type="protein sequence ID" value="QBD75645.1"/>
    <property type="molecule type" value="Genomic_DNA"/>
</dbReference>
<dbReference type="PRINTS" id="PR00455">
    <property type="entry name" value="HTHTETR"/>
</dbReference>
<evidence type="ECO:0000313" key="8">
    <source>
        <dbReference type="Proteomes" id="UP000290365"/>
    </source>
</evidence>
<gene>
    <name evidence="7" type="ORF">EPA93_06360</name>
</gene>
<dbReference type="PANTHER" id="PTHR30055">
    <property type="entry name" value="HTH-TYPE TRANSCRIPTIONAL REGULATOR RUTR"/>
    <property type="match status" value="1"/>
</dbReference>
<dbReference type="PROSITE" id="PS50977">
    <property type="entry name" value="HTH_TETR_2"/>
    <property type="match status" value="1"/>
</dbReference>
<keyword evidence="3" id="KW-0804">Transcription</keyword>
<dbReference type="GO" id="GO:0000976">
    <property type="term" value="F:transcription cis-regulatory region binding"/>
    <property type="evidence" value="ECO:0007669"/>
    <property type="project" value="TreeGrafter"/>
</dbReference>
<reference evidence="7 8" key="1">
    <citation type="submission" date="2019-01" db="EMBL/GenBank/DDBJ databases">
        <title>Ktedonosporobacter rubrisoli SCAWS-G2.</title>
        <authorList>
            <person name="Huang Y."/>
            <person name="Yan B."/>
        </authorList>
    </citation>
    <scope>NUCLEOTIDE SEQUENCE [LARGE SCALE GENOMIC DNA]</scope>
    <source>
        <strain evidence="7 8">SCAWS-G2</strain>
    </source>
</reference>
<feature type="domain" description="HTH tetR-type" evidence="6">
    <location>
        <begin position="22"/>
        <end position="82"/>
    </location>
</feature>
<dbReference type="InterPro" id="IPR036271">
    <property type="entry name" value="Tet_transcr_reg_TetR-rel_C_sf"/>
</dbReference>
<dbReference type="AlphaFoldDB" id="A0A4P6JKG9"/>
<dbReference type="PANTHER" id="PTHR30055:SF148">
    <property type="entry name" value="TETR-FAMILY TRANSCRIPTIONAL REGULATOR"/>
    <property type="match status" value="1"/>
</dbReference>
<dbReference type="InterPro" id="IPR001647">
    <property type="entry name" value="HTH_TetR"/>
</dbReference>
<dbReference type="RefSeq" id="WP_129886242.1">
    <property type="nucleotide sequence ID" value="NZ_CP035758.1"/>
</dbReference>
<dbReference type="SUPFAM" id="SSF46689">
    <property type="entry name" value="Homeodomain-like"/>
    <property type="match status" value="1"/>
</dbReference>
<keyword evidence="1" id="KW-0805">Transcription regulation</keyword>
<dbReference type="Pfam" id="PF16859">
    <property type="entry name" value="TetR_C_11"/>
    <property type="match status" value="1"/>
</dbReference>